<reference evidence="1" key="1">
    <citation type="journal article" date="2022" name="bioRxiv">
        <title>Sequencing and chromosome-scale assembly of the giantPleurodeles waltlgenome.</title>
        <authorList>
            <person name="Brown T."/>
            <person name="Elewa A."/>
            <person name="Iarovenko S."/>
            <person name="Subramanian E."/>
            <person name="Araus A.J."/>
            <person name="Petzold A."/>
            <person name="Susuki M."/>
            <person name="Suzuki K.-i.T."/>
            <person name="Hayashi T."/>
            <person name="Toyoda A."/>
            <person name="Oliveira C."/>
            <person name="Osipova E."/>
            <person name="Leigh N.D."/>
            <person name="Simon A."/>
            <person name="Yun M.H."/>
        </authorList>
    </citation>
    <scope>NUCLEOTIDE SEQUENCE</scope>
    <source>
        <strain evidence="1">20211129_DDA</strain>
        <tissue evidence="1">Liver</tissue>
    </source>
</reference>
<accession>A0AAV7T3D6</accession>
<protein>
    <submittedName>
        <fullName evidence="1">Uncharacterized protein</fullName>
    </submittedName>
</protein>
<gene>
    <name evidence="1" type="ORF">NDU88_002638</name>
</gene>
<proteinExistence type="predicted"/>
<dbReference type="AlphaFoldDB" id="A0AAV7T3D6"/>
<dbReference type="EMBL" id="JANPWB010000007">
    <property type="protein sequence ID" value="KAJ1170766.1"/>
    <property type="molecule type" value="Genomic_DNA"/>
</dbReference>
<name>A0AAV7T3D6_PLEWA</name>
<keyword evidence="2" id="KW-1185">Reference proteome</keyword>
<dbReference type="Proteomes" id="UP001066276">
    <property type="component" value="Chromosome 4_1"/>
</dbReference>
<comment type="caution">
    <text evidence="1">The sequence shown here is derived from an EMBL/GenBank/DDBJ whole genome shotgun (WGS) entry which is preliminary data.</text>
</comment>
<organism evidence="1 2">
    <name type="scientific">Pleurodeles waltl</name>
    <name type="common">Iberian ribbed newt</name>
    <dbReference type="NCBI Taxonomy" id="8319"/>
    <lineage>
        <taxon>Eukaryota</taxon>
        <taxon>Metazoa</taxon>
        <taxon>Chordata</taxon>
        <taxon>Craniata</taxon>
        <taxon>Vertebrata</taxon>
        <taxon>Euteleostomi</taxon>
        <taxon>Amphibia</taxon>
        <taxon>Batrachia</taxon>
        <taxon>Caudata</taxon>
        <taxon>Salamandroidea</taxon>
        <taxon>Salamandridae</taxon>
        <taxon>Pleurodelinae</taxon>
        <taxon>Pleurodeles</taxon>
    </lineage>
</organism>
<evidence type="ECO:0000313" key="1">
    <source>
        <dbReference type="EMBL" id="KAJ1170766.1"/>
    </source>
</evidence>
<evidence type="ECO:0000313" key="2">
    <source>
        <dbReference type="Proteomes" id="UP001066276"/>
    </source>
</evidence>
<sequence>MEAPRRHSEGLVGGPGASPGLCWLRARLELGCSRPVAAQLPFRVRVDRVSTDADRLQNEDRTAVSLKQVARRCSSSSSIRLSSGITALH</sequence>